<dbReference type="Proteomes" id="UP001176941">
    <property type="component" value="Chromosome 27"/>
</dbReference>
<reference evidence="1" key="1">
    <citation type="submission" date="2023-04" db="EMBL/GenBank/DDBJ databases">
        <authorList>
            <consortium name="ELIXIR-Norway"/>
        </authorList>
    </citation>
    <scope>NUCLEOTIDE SEQUENCE [LARGE SCALE GENOMIC DNA]</scope>
</reference>
<accession>A0ABN8Z272</accession>
<evidence type="ECO:0000313" key="2">
    <source>
        <dbReference type="Proteomes" id="UP001176941"/>
    </source>
</evidence>
<proteinExistence type="predicted"/>
<name>A0ABN8Z272_RANTA</name>
<sequence length="80" mass="8289">MMVFEGEGGIEWREGALSKRRMGVSSPYGEVICGDLCMLGSRPVTGSVCSTPCSRNLAVGTGLCAPCGQSSGNSLLVRFA</sequence>
<organism evidence="1 2">
    <name type="scientific">Rangifer tarandus platyrhynchus</name>
    <name type="common">Svalbard reindeer</name>
    <dbReference type="NCBI Taxonomy" id="3082113"/>
    <lineage>
        <taxon>Eukaryota</taxon>
        <taxon>Metazoa</taxon>
        <taxon>Chordata</taxon>
        <taxon>Craniata</taxon>
        <taxon>Vertebrata</taxon>
        <taxon>Euteleostomi</taxon>
        <taxon>Mammalia</taxon>
        <taxon>Eutheria</taxon>
        <taxon>Laurasiatheria</taxon>
        <taxon>Artiodactyla</taxon>
        <taxon>Ruminantia</taxon>
        <taxon>Pecora</taxon>
        <taxon>Cervidae</taxon>
        <taxon>Odocoileinae</taxon>
        <taxon>Rangifer</taxon>
    </lineage>
</organism>
<protein>
    <submittedName>
        <fullName evidence="1">Uncharacterized protein</fullName>
    </submittedName>
</protein>
<evidence type="ECO:0000313" key="1">
    <source>
        <dbReference type="EMBL" id="CAI9167713.1"/>
    </source>
</evidence>
<keyword evidence="2" id="KW-1185">Reference proteome</keyword>
<dbReference type="EMBL" id="OX459963">
    <property type="protein sequence ID" value="CAI9167713.1"/>
    <property type="molecule type" value="Genomic_DNA"/>
</dbReference>
<gene>
    <name evidence="1" type="ORF">MRATA1EN1_LOCUS16675</name>
</gene>